<dbReference type="NCBIfam" id="NF005863">
    <property type="entry name" value="PRK07798.1"/>
    <property type="match status" value="1"/>
</dbReference>
<comment type="caution">
    <text evidence="4">The sequence shown here is derived from an EMBL/GenBank/DDBJ whole genome shotgun (WGS) entry which is preliminary data.</text>
</comment>
<evidence type="ECO:0000256" key="1">
    <source>
        <dbReference type="SAM" id="MobiDB-lite"/>
    </source>
</evidence>
<feature type="domain" description="AMP-dependent synthetase/ligase" evidence="2">
    <location>
        <begin position="15"/>
        <end position="352"/>
    </location>
</feature>
<dbReference type="Pfam" id="PF00501">
    <property type="entry name" value="AMP-binding"/>
    <property type="match status" value="1"/>
</dbReference>
<evidence type="ECO:0000259" key="2">
    <source>
        <dbReference type="Pfam" id="PF00501"/>
    </source>
</evidence>
<dbReference type="GO" id="GO:0016878">
    <property type="term" value="F:acid-thiol ligase activity"/>
    <property type="evidence" value="ECO:0007669"/>
    <property type="project" value="UniProtKB-ARBA"/>
</dbReference>
<dbReference type="InterPro" id="IPR020845">
    <property type="entry name" value="AMP-binding_CS"/>
</dbReference>
<dbReference type="InterPro" id="IPR050237">
    <property type="entry name" value="ATP-dep_AMP-bd_enzyme"/>
</dbReference>
<dbReference type="EMBL" id="NTKD01000012">
    <property type="protein sequence ID" value="PDH40408.1"/>
    <property type="molecule type" value="Genomic_DNA"/>
</dbReference>
<evidence type="ECO:0000313" key="5">
    <source>
        <dbReference type="Proteomes" id="UP000219327"/>
    </source>
</evidence>
<protein>
    <submittedName>
        <fullName evidence="4">Acyl-CoA synthetase</fullName>
    </submittedName>
</protein>
<dbReference type="InterPro" id="IPR042099">
    <property type="entry name" value="ANL_N_sf"/>
</dbReference>
<sequence length="545" mass="59656">MSAVSNLGTINEAIAATISDRDAIVFKDRRLSYGHLAERTRHLANFLLDQGFGCRKERDVLSPWESGQDHLGLYLYNGNEYLEGMLGAFKSRTVPFNVNYRYVDEELAYLLNNASCQILIYHASLADRVASVRNQIPSLKVLLQVNDDDSIPLLPGAIDYEDALAGASDAMPDLPFSDDDLYILYTGGTTGMPKGVLWRQADILAAALGGKTSKNEIIPPEQFAERSERVNHRYLTAPPFMHGAGSWVAFQALHSGGTVLVQDNVYRLDPDDIIDTCIKERADVMMIVGDAFGRPIADALEKNPREMPALKNIITGGAVTTASLKSQLLGLLPQINIVDAAGSSETGSQGQHVSNSDSGAATGRFSLRPGNVVLNETMDGVLDAGHEELGWWAQSGQIPLGYLDDEKKTAATFVTVDGTRYSVPGDRVRLLTDGSLELHGRDSVTINSGGEKIFAEEVEQALKHHGDVYDAVVTSRASERWGQEVVAIVQLRSGARQDEAALLKECERHIARYKFPKVFVFCDEILRSPNGKADYRWAKAQVEDS</sequence>
<reference evidence="4 5" key="1">
    <citation type="submission" date="2017-08" db="EMBL/GenBank/DDBJ databases">
        <title>Fine stratification of microbial communities through a metagenomic profile of the photic zone.</title>
        <authorList>
            <person name="Haro-Moreno J.M."/>
            <person name="Lopez-Perez M."/>
            <person name="De La Torre J."/>
            <person name="Picazo A."/>
            <person name="Camacho A."/>
            <person name="Rodriguez-Valera F."/>
        </authorList>
    </citation>
    <scope>NUCLEOTIDE SEQUENCE [LARGE SCALE GENOMIC DNA]</scope>
    <source>
        <strain evidence="4">MED-G24</strain>
    </source>
</reference>
<feature type="compositionally biased region" description="Polar residues" evidence="1">
    <location>
        <begin position="343"/>
        <end position="359"/>
    </location>
</feature>
<dbReference type="Pfam" id="PF13193">
    <property type="entry name" value="AMP-binding_C"/>
    <property type="match status" value="1"/>
</dbReference>
<dbReference type="AlphaFoldDB" id="A0A2A5WVU3"/>
<gene>
    <name evidence="4" type="ORF">CNE99_03665</name>
</gene>
<dbReference type="SUPFAM" id="SSF56801">
    <property type="entry name" value="Acetyl-CoA synthetase-like"/>
    <property type="match status" value="1"/>
</dbReference>
<feature type="region of interest" description="Disordered" evidence="1">
    <location>
        <begin position="343"/>
        <end position="362"/>
    </location>
</feature>
<dbReference type="InterPro" id="IPR045851">
    <property type="entry name" value="AMP-bd_C_sf"/>
</dbReference>
<feature type="domain" description="AMP-binding enzyme C-terminal" evidence="3">
    <location>
        <begin position="457"/>
        <end position="532"/>
    </location>
</feature>
<proteinExistence type="predicted"/>
<dbReference type="Gene3D" id="3.40.50.12780">
    <property type="entry name" value="N-terminal domain of ligase-like"/>
    <property type="match status" value="1"/>
</dbReference>
<dbReference type="PROSITE" id="PS00455">
    <property type="entry name" value="AMP_BINDING"/>
    <property type="match status" value="1"/>
</dbReference>
<accession>A0A2A5WVU3</accession>
<evidence type="ECO:0000259" key="3">
    <source>
        <dbReference type="Pfam" id="PF13193"/>
    </source>
</evidence>
<organism evidence="4 5">
    <name type="scientific">OM182 bacterium MED-G24</name>
    <dbReference type="NCBI Taxonomy" id="1986255"/>
    <lineage>
        <taxon>Bacteria</taxon>
        <taxon>Pseudomonadati</taxon>
        <taxon>Pseudomonadota</taxon>
        <taxon>Gammaproteobacteria</taxon>
        <taxon>OMG group</taxon>
        <taxon>OM182 clade</taxon>
    </lineage>
</organism>
<dbReference type="InterPro" id="IPR025110">
    <property type="entry name" value="AMP-bd_C"/>
</dbReference>
<dbReference type="InterPro" id="IPR000873">
    <property type="entry name" value="AMP-dep_synth/lig_dom"/>
</dbReference>
<dbReference type="Proteomes" id="UP000219327">
    <property type="component" value="Unassembled WGS sequence"/>
</dbReference>
<dbReference type="PANTHER" id="PTHR43767:SF1">
    <property type="entry name" value="NONRIBOSOMAL PEPTIDE SYNTHASE PES1 (EUROFUNG)-RELATED"/>
    <property type="match status" value="1"/>
</dbReference>
<evidence type="ECO:0000313" key="4">
    <source>
        <dbReference type="EMBL" id="PDH40408.1"/>
    </source>
</evidence>
<dbReference type="Gene3D" id="3.30.300.30">
    <property type="match status" value="1"/>
</dbReference>
<name>A0A2A5WVU3_9GAMM</name>
<dbReference type="PANTHER" id="PTHR43767">
    <property type="entry name" value="LONG-CHAIN-FATTY-ACID--COA LIGASE"/>
    <property type="match status" value="1"/>
</dbReference>